<dbReference type="Pfam" id="PF18052">
    <property type="entry name" value="Rx_N"/>
    <property type="match status" value="1"/>
</dbReference>
<dbReference type="InterPro" id="IPR041118">
    <property type="entry name" value="Rx_N"/>
</dbReference>
<dbReference type="GO" id="GO:0006952">
    <property type="term" value="P:defense response"/>
    <property type="evidence" value="ECO:0007669"/>
    <property type="project" value="UniProtKB-KW"/>
</dbReference>
<evidence type="ECO:0000256" key="1">
    <source>
        <dbReference type="ARBA" id="ARBA00008894"/>
    </source>
</evidence>
<dbReference type="EMBL" id="JAUJYN010000006">
    <property type="protein sequence ID" value="KAK1269299.1"/>
    <property type="molecule type" value="Genomic_DNA"/>
</dbReference>
<comment type="similarity">
    <text evidence="1">Belongs to the disease resistance NB-LRR family.</text>
</comment>
<dbReference type="GO" id="GO:0000166">
    <property type="term" value="F:nucleotide binding"/>
    <property type="evidence" value="ECO:0007669"/>
    <property type="project" value="UniProtKB-KW"/>
</dbReference>
<evidence type="ECO:0000313" key="7">
    <source>
        <dbReference type="EMBL" id="KAK1269299.1"/>
    </source>
</evidence>
<keyword evidence="4" id="KW-0547">Nucleotide-binding</keyword>
<gene>
    <name evidence="7" type="ORF">QJS04_geneDACA006917</name>
</gene>
<name>A0AAV9AZB2_ACOGR</name>
<evidence type="ECO:0000259" key="6">
    <source>
        <dbReference type="Pfam" id="PF18052"/>
    </source>
</evidence>
<comment type="caution">
    <text evidence="7">The sequence shown here is derived from an EMBL/GenBank/DDBJ whole genome shotgun (WGS) entry which is preliminary data.</text>
</comment>
<keyword evidence="2" id="KW-0433">Leucine-rich repeat</keyword>
<reference evidence="7" key="1">
    <citation type="journal article" date="2023" name="Nat. Commun.">
        <title>Diploid and tetraploid genomes of Acorus and the evolution of monocots.</title>
        <authorList>
            <person name="Ma L."/>
            <person name="Liu K.W."/>
            <person name="Li Z."/>
            <person name="Hsiao Y.Y."/>
            <person name="Qi Y."/>
            <person name="Fu T."/>
            <person name="Tang G.D."/>
            <person name="Zhang D."/>
            <person name="Sun W.H."/>
            <person name="Liu D.K."/>
            <person name="Li Y."/>
            <person name="Chen G.Z."/>
            <person name="Liu X.D."/>
            <person name="Liao X.Y."/>
            <person name="Jiang Y.T."/>
            <person name="Yu X."/>
            <person name="Hao Y."/>
            <person name="Huang J."/>
            <person name="Zhao X.W."/>
            <person name="Ke S."/>
            <person name="Chen Y.Y."/>
            <person name="Wu W.L."/>
            <person name="Hsu J.L."/>
            <person name="Lin Y.F."/>
            <person name="Huang M.D."/>
            <person name="Li C.Y."/>
            <person name="Huang L."/>
            <person name="Wang Z.W."/>
            <person name="Zhao X."/>
            <person name="Zhong W.Y."/>
            <person name="Peng D.H."/>
            <person name="Ahmad S."/>
            <person name="Lan S."/>
            <person name="Zhang J.S."/>
            <person name="Tsai W.C."/>
            <person name="Van de Peer Y."/>
            <person name="Liu Z.J."/>
        </authorList>
    </citation>
    <scope>NUCLEOTIDE SEQUENCE</scope>
    <source>
        <strain evidence="7">SCP</strain>
    </source>
</reference>
<keyword evidence="8" id="KW-1185">Reference proteome</keyword>
<accession>A0AAV9AZB2</accession>
<organism evidence="7 8">
    <name type="scientific">Acorus gramineus</name>
    <name type="common">Dwarf sweet flag</name>
    <dbReference type="NCBI Taxonomy" id="55184"/>
    <lineage>
        <taxon>Eukaryota</taxon>
        <taxon>Viridiplantae</taxon>
        <taxon>Streptophyta</taxon>
        <taxon>Embryophyta</taxon>
        <taxon>Tracheophyta</taxon>
        <taxon>Spermatophyta</taxon>
        <taxon>Magnoliopsida</taxon>
        <taxon>Liliopsida</taxon>
        <taxon>Acoraceae</taxon>
        <taxon>Acorus</taxon>
    </lineage>
</organism>
<dbReference type="Gene3D" id="1.20.5.4130">
    <property type="match status" value="1"/>
</dbReference>
<evidence type="ECO:0000313" key="8">
    <source>
        <dbReference type="Proteomes" id="UP001179952"/>
    </source>
</evidence>
<sequence length="55" mass="6370">MIIPSVFTDEILKKLVELVEQEWVLLWGVKDELMKLKNKLSKIKNVLQVTSLSSN</sequence>
<evidence type="ECO:0000256" key="2">
    <source>
        <dbReference type="ARBA" id="ARBA00022614"/>
    </source>
</evidence>
<dbReference type="AlphaFoldDB" id="A0AAV9AZB2"/>
<protein>
    <recommendedName>
        <fullName evidence="6">Disease resistance N-terminal domain-containing protein</fullName>
    </recommendedName>
</protein>
<proteinExistence type="inferred from homology"/>
<evidence type="ECO:0000256" key="3">
    <source>
        <dbReference type="ARBA" id="ARBA00022737"/>
    </source>
</evidence>
<keyword evidence="5" id="KW-0611">Plant defense</keyword>
<evidence type="ECO:0000256" key="4">
    <source>
        <dbReference type="ARBA" id="ARBA00022741"/>
    </source>
</evidence>
<evidence type="ECO:0000256" key="5">
    <source>
        <dbReference type="ARBA" id="ARBA00022821"/>
    </source>
</evidence>
<feature type="domain" description="Disease resistance N-terminal" evidence="6">
    <location>
        <begin position="11"/>
        <end position="49"/>
    </location>
</feature>
<dbReference type="Proteomes" id="UP001179952">
    <property type="component" value="Unassembled WGS sequence"/>
</dbReference>
<keyword evidence="3" id="KW-0677">Repeat</keyword>
<reference evidence="7" key="2">
    <citation type="submission" date="2023-06" db="EMBL/GenBank/DDBJ databases">
        <authorList>
            <person name="Ma L."/>
            <person name="Liu K.-W."/>
            <person name="Li Z."/>
            <person name="Hsiao Y.-Y."/>
            <person name="Qi Y."/>
            <person name="Fu T."/>
            <person name="Tang G."/>
            <person name="Zhang D."/>
            <person name="Sun W.-H."/>
            <person name="Liu D.-K."/>
            <person name="Li Y."/>
            <person name="Chen G.-Z."/>
            <person name="Liu X.-D."/>
            <person name="Liao X.-Y."/>
            <person name="Jiang Y.-T."/>
            <person name="Yu X."/>
            <person name="Hao Y."/>
            <person name="Huang J."/>
            <person name="Zhao X.-W."/>
            <person name="Ke S."/>
            <person name="Chen Y.-Y."/>
            <person name="Wu W.-L."/>
            <person name="Hsu J.-L."/>
            <person name="Lin Y.-F."/>
            <person name="Huang M.-D."/>
            <person name="Li C.-Y."/>
            <person name="Huang L."/>
            <person name="Wang Z.-W."/>
            <person name="Zhao X."/>
            <person name="Zhong W.-Y."/>
            <person name="Peng D.-H."/>
            <person name="Ahmad S."/>
            <person name="Lan S."/>
            <person name="Zhang J.-S."/>
            <person name="Tsai W.-C."/>
            <person name="Van De Peer Y."/>
            <person name="Liu Z.-J."/>
        </authorList>
    </citation>
    <scope>NUCLEOTIDE SEQUENCE</scope>
    <source>
        <strain evidence="7">SCP</strain>
        <tissue evidence="7">Leaves</tissue>
    </source>
</reference>